<evidence type="ECO:0000313" key="4">
    <source>
        <dbReference type="Proteomes" id="UP001174997"/>
    </source>
</evidence>
<proteinExistence type="predicted"/>
<dbReference type="EMBL" id="JAULSY010000134">
    <property type="protein sequence ID" value="KAK0662990.1"/>
    <property type="molecule type" value="Genomic_DNA"/>
</dbReference>
<dbReference type="InterPro" id="IPR000073">
    <property type="entry name" value="AB_hydrolase_1"/>
</dbReference>
<gene>
    <name evidence="3" type="ORF">QBC41DRAFT_260026</name>
</gene>
<dbReference type="Gene3D" id="3.40.50.1820">
    <property type="entry name" value="alpha/beta hydrolase"/>
    <property type="match status" value="1"/>
</dbReference>
<dbReference type="InterPro" id="IPR029058">
    <property type="entry name" value="AB_hydrolase_fold"/>
</dbReference>
<dbReference type="GO" id="GO:0016020">
    <property type="term" value="C:membrane"/>
    <property type="evidence" value="ECO:0007669"/>
    <property type="project" value="TreeGrafter"/>
</dbReference>
<keyword evidence="4" id="KW-1185">Reference proteome</keyword>
<keyword evidence="3" id="KW-0378">Hydrolase</keyword>
<dbReference type="Pfam" id="PF12697">
    <property type="entry name" value="Abhydrolase_6"/>
    <property type="match status" value="1"/>
</dbReference>
<comment type="caution">
    <text evidence="3">The sequence shown here is derived from an EMBL/GenBank/DDBJ whole genome shotgun (WGS) entry which is preliminary data.</text>
</comment>
<dbReference type="InterPro" id="IPR050266">
    <property type="entry name" value="AB_hydrolase_sf"/>
</dbReference>
<evidence type="ECO:0000313" key="3">
    <source>
        <dbReference type="EMBL" id="KAK0662990.1"/>
    </source>
</evidence>
<dbReference type="AlphaFoldDB" id="A0AA40D4N6"/>
<sequence length="344" mass="37960">MGPTKSMQDITITLATKPKASLGASVFYPTSSPNIENSLSDVLVVFLNGLVLSRRAWSPAIHHLLSNFSDNDQHPPTILTYDRYGQGDSDPDPSDEPSSIPYGHDANEIVSDLHQLLTQFTISSPHLVNLESTRLVFVCNSIGCPLARIYARTYADQTQIAAYLFLDSMMANTDFVSIFPDPDDPGFDPGSLPSGISLQELRYARSQFCKFFHPTVPNAEHFDRRKLAEMLPFPDAPLLPLTAVPGGDRSGKKAPLLAVVGHDWNEFAEQCEKGTMAVTKQVINTFMNPAWASYNDGLLRLVRLPGDPRAVKIAVGCGHFIQKDDPEFVAREIKHLLDNLQAPR</sequence>
<dbReference type="GO" id="GO:0016787">
    <property type="term" value="F:hydrolase activity"/>
    <property type="evidence" value="ECO:0007669"/>
    <property type="project" value="UniProtKB-KW"/>
</dbReference>
<accession>A0AA40D4N6</accession>
<dbReference type="SUPFAM" id="SSF53474">
    <property type="entry name" value="alpha/beta-Hydrolases"/>
    <property type="match status" value="1"/>
</dbReference>
<feature type="domain" description="AB hydrolase-1" evidence="2">
    <location>
        <begin position="44"/>
        <end position="331"/>
    </location>
</feature>
<protein>
    <submittedName>
        <fullName evidence="3">Alpha/beta hydrolase fold-1</fullName>
    </submittedName>
</protein>
<feature type="region of interest" description="Disordered" evidence="1">
    <location>
        <begin position="77"/>
        <end position="103"/>
    </location>
</feature>
<dbReference type="PANTHER" id="PTHR43798">
    <property type="entry name" value="MONOACYLGLYCEROL LIPASE"/>
    <property type="match status" value="1"/>
</dbReference>
<organism evidence="3 4">
    <name type="scientific">Cercophora samala</name>
    <dbReference type="NCBI Taxonomy" id="330535"/>
    <lineage>
        <taxon>Eukaryota</taxon>
        <taxon>Fungi</taxon>
        <taxon>Dikarya</taxon>
        <taxon>Ascomycota</taxon>
        <taxon>Pezizomycotina</taxon>
        <taxon>Sordariomycetes</taxon>
        <taxon>Sordariomycetidae</taxon>
        <taxon>Sordariales</taxon>
        <taxon>Lasiosphaeriaceae</taxon>
        <taxon>Cercophora</taxon>
    </lineage>
</organism>
<dbReference type="Proteomes" id="UP001174997">
    <property type="component" value="Unassembled WGS sequence"/>
</dbReference>
<dbReference type="PANTHER" id="PTHR43798:SF33">
    <property type="entry name" value="HYDROLASE, PUTATIVE (AFU_ORTHOLOGUE AFUA_2G14860)-RELATED"/>
    <property type="match status" value="1"/>
</dbReference>
<name>A0AA40D4N6_9PEZI</name>
<reference evidence="3" key="1">
    <citation type="submission" date="2023-06" db="EMBL/GenBank/DDBJ databases">
        <title>Genome-scale phylogeny and comparative genomics of the fungal order Sordariales.</title>
        <authorList>
            <consortium name="Lawrence Berkeley National Laboratory"/>
            <person name="Hensen N."/>
            <person name="Bonometti L."/>
            <person name="Westerberg I."/>
            <person name="Brannstrom I.O."/>
            <person name="Guillou S."/>
            <person name="Cros-Aarteil S."/>
            <person name="Calhoun S."/>
            <person name="Haridas S."/>
            <person name="Kuo A."/>
            <person name="Mondo S."/>
            <person name="Pangilinan J."/>
            <person name="Riley R."/>
            <person name="Labutti K."/>
            <person name="Andreopoulos B."/>
            <person name="Lipzen A."/>
            <person name="Chen C."/>
            <person name="Yanf M."/>
            <person name="Daum C."/>
            <person name="Ng V."/>
            <person name="Clum A."/>
            <person name="Steindorff A."/>
            <person name="Ohm R."/>
            <person name="Martin F."/>
            <person name="Silar P."/>
            <person name="Natvig D."/>
            <person name="Lalanne C."/>
            <person name="Gautier V."/>
            <person name="Ament-Velasquez S.L."/>
            <person name="Kruys A."/>
            <person name="Hutchinson M.I."/>
            <person name="Powell A.J."/>
            <person name="Barry K."/>
            <person name="Miller A.N."/>
            <person name="Grigoriev I.V."/>
            <person name="Debuchy R."/>
            <person name="Gladieux P."/>
            <person name="Thoren M.H."/>
            <person name="Johannesson H."/>
        </authorList>
    </citation>
    <scope>NUCLEOTIDE SEQUENCE</scope>
    <source>
        <strain evidence="3">CBS 307.81</strain>
    </source>
</reference>
<evidence type="ECO:0000256" key="1">
    <source>
        <dbReference type="SAM" id="MobiDB-lite"/>
    </source>
</evidence>
<evidence type="ECO:0000259" key="2">
    <source>
        <dbReference type="Pfam" id="PF12697"/>
    </source>
</evidence>